<reference evidence="2 3" key="1">
    <citation type="journal article" date="2016" name="Nat. Commun.">
        <title>Thousands of microbial genomes shed light on interconnected biogeochemical processes in an aquifer system.</title>
        <authorList>
            <person name="Anantharaman K."/>
            <person name="Brown C.T."/>
            <person name="Hug L.A."/>
            <person name="Sharon I."/>
            <person name="Castelle C.J."/>
            <person name="Probst A.J."/>
            <person name="Thomas B.C."/>
            <person name="Singh A."/>
            <person name="Wilkins M.J."/>
            <person name="Karaoz U."/>
            <person name="Brodie E.L."/>
            <person name="Williams K.H."/>
            <person name="Hubbard S.S."/>
            <person name="Banfield J.F."/>
        </authorList>
    </citation>
    <scope>NUCLEOTIDE SEQUENCE [LARGE SCALE GENOMIC DNA]</scope>
</reference>
<evidence type="ECO:0000259" key="1">
    <source>
        <dbReference type="Pfam" id="PF08241"/>
    </source>
</evidence>
<dbReference type="SUPFAM" id="SSF53335">
    <property type="entry name" value="S-adenosyl-L-methionine-dependent methyltransferases"/>
    <property type="match status" value="1"/>
</dbReference>
<evidence type="ECO:0000313" key="3">
    <source>
        <dbReference type="Proteomes" id="UP000178935"/>
    </source>
</evidence>
<dbReference type="InterPro" id="IPR052939">
    <property type="entry name" value="23S_rRNA_MeTrnsfrase_RlmA"/>
</dbReference>
<feature type="domain" description="Methyltransferase type 11" evidence="1">
    <location>
        <begin position="52"/>
        <end position="137"/>
    </location>
</feature>
<sequence>MENLIEQWKKDELALFKGWNFSYIKNRCIEKQPPWNYNGFAKNLVKKSKSILDVATGGGEIFSSFAPFHGNVIAIEGYKPNIAVAKKNLSSLGVKVIESEDTRIWPFKREEFDLVLNRHGGINISETYRVLENNGVFLTQQVGGDNFIDLMAEFNTKPKWPENELEIVVEKMEEIGFGIKEAKKWRGKRIFKDVGAIVYLLKAVPWIVDDFSVDSHLSYLEKLQKKLEKNGKLEFIDTKFFILGVKK</sequence>
<dbReference type="PANTHER" id="PTHR43460">
    <property type="entry name" value="METHYLTRANSFERASE"/>
    <property type="match status" value="1"/>
</dbReference>
<name>A0A1G2JKB2_9BACT</name>
<protein>
    <recommendedName>
        <fullName evidence="1">Methyltransferase type 11 domain-containing protein</fullName>
    </recommendedName>
</protein>
<dbReference type="Gene3D" id="3.40.50.150">
    <property type="entry name" value="Vaccinia Virus protein VP39"/>
    <property type="match status" value="1"/>
</dbReference>
<dbReference type="AlphaFoldDB" id="A0A1G2JKB2"/>
<evidence type="ECO:0000313" key="2">
    <source>
        <dbReference type="EMBL" id="OGZ87492.1"/>
    </source>
</evidence>
<gene>
    <name evidence="2" type="ORF">A2561_00670</name>
</gene>
<dbReference type="InterPro" id="IPR013216">
    <property type="entry name" value="Methyltransf_11"/>
</dbReference>
<dbReference type="InterPro" id="IPR029063">
    <property type="entry name" value="SAM-dependent_MTases_sf"/>
</dbReference>
<proteinExistence type="predicted"/>
<dbReference type="Proteomes" id="UP000178935">
    <property type="component" value="Unassembled WGS sequence"/>
</dbReference>
<dbReference type="Pfam" id="PF08241">
    <property type="entry name" value="Methyltransf_11"/>
    <property type="match status" value="1"/>
</dbReference>
<dbReference type="CDD" id="cd02440">
    <property type="entry name" value="AdoMet_MTases"/>
    <property type="match status" value="1"/>
</dbReference>
<dbReference type="PANTHER" id="PTHR43460:SF1">
    <property type="entry name" value="METHYLTRANSFERASE TYPE 11 DOMAIN-CONTAINING PROTEIN"/>
    <property type="match status" value="1"/>
</dbReference>
<dbReference type="GO" id="GO:0008757">
    <property type="term" value="F:S-adenosylmethionine-dependent methyltransferase activity"/>
    <property type="evidence" value="ECO:0007669"/>
    <property type="project" value="InterPro"/>
</dbReference>
<organism evidence="2 3">
    <name type="scientific">Candidatus Staskawiczbacteria bacterium RIFOXYD1_FULL_32_13</name>
    <dbReference type="NCBI Taxonomy" id="1802234"/>
    <lineage>
        <taxon>Bacteria</taxon>
        <taxon>Candidatus Staskawicziibacteriota</taxon>
    </lineage>
</organism>
<comment type="caution">
    <text evidence="2">The sequence shown here is derived from an EMBL/GenBank/DDBJ whole genome shotgun (WGS) entry which is preliminary data.</text>
</comment>
<accession>A0A1G2JKB2</accession>
<dbReference type="EMBL" id="MHPU01000042">
    <property type="protein sequence ID" value="OGZ87492.1"/>
    <property type="molecule type" value="Genomic_DNA"/>
</dbReference>